<keyword evidence="2" id="KW-1133">Transmembrane helix</keyword>
<gene>
    <name evidence="3" type="ORF">FA09DRAFT_241586</name>
</gene>
<evidence type="ECO:0000313" key="3">
    <source>
        <dbReference type="EMBL" id="PWN99093.1"/>
    </source>
</evidence>
<sequence>MISAHAAACWVTERLRETEIRCESPLVEATTPTTISAPQRRLLCDTRPHSPPCSTFERCGAMENPDFFYTANAAQVQGVANAVGYALTIVWLVKRDAVRATPWQKTLVAVMLVSNTINGVIQYAITSHYLMHPSEIKDIPPVAWNKPLGSILSSISCFAAQVYYVQLAASCCSWRRAYKLFGLAFSFITLTVAVIFPSYYLRHPHATRHKGYVLVVYVSVARAVQDVVVASCIGYRLLALDKGLAKVNRSHILRSLAWQLALSFELSFITAMWSVTTVATYLASREGNLHTIFVFGAGSVHFLSMIISLISRSNLQHAVIRPSETEDPNRCTTVAGAVSKCYGIEIGELPALGEDLEPGIVRPRHLRLPCDEMRAATRGARTDGAYEDGVFSPCEVLPELRRLGIGREQERRWRGSLPSPVTSTGALDDLCIFEGRDMGRSTGCRRCMRSATVTERPAPGMIFLPGTTLVDSIDMRAAKSALSISPFAYMGDPKSPLSDATEPAPASDDTPALASLFASEPGPSVRRPRWAFFRLPSGGGK</sequence>
<evidence type="ECO:0000256" key="2">
    <source>
        <dbReference type="SAM" id="Phobius"/>
    </source>
</evidence>
<protein>
    <submittedName>
        <fullName evidence="3">Uncharacterized protein</fullName>
    </submittedName>
</protein>
<evidence type="ECO:0000313" key="4">
    <source>
        <dbReference type="Proteomes" id="UP000245946"/>
    </source>
</evidence>
<dbReference type="RefSeq" id="XP_025599372.1">
    <property type="nucleotide sequence ID" value="XM_025739641.1"/>
</dbReference>
<accession>A0A316ZFP3</accession>
<keyword evidence="2" id="KW-0812">Transmembrane</keyword>
<feature type="transmembrane region" description="Helical" evidence="2">
    <location>
        <begin position="147"/>
        <end position="165"/>
    </location>
</feature>
<feature type="transmembrane region" description="Helical" evidence="2">
    <location>
        <begin position="212"/>
        <end position="235"/>
    </location>
</feature>
<name>A0A316ZFP3_9BASI</name>
<evidence type="ECO:0000256" key="1">
    <source>
        <dbReference type="SAM" id="MobiDB-lite"/>
    </source>
</evidence>
<proteinExistence type="predicted"/>
<feature type="transmembrane region" description="Helical" evidence="2">
    <location>
        <begin position="289"/>
        <end position="311"/>
    </location>
</feature>
<feature type="transmembrane region" description="Helical" evidence="2">
    <location>
        <begin position="106"/>
        <end position="125"/>
    </location>
</feature>
<feature type="transmembrane region" description="Helical" evidence="2">
    <location>
        <begin position="74"/>
        <end position="94"/>
    </location>
</feature>
<feature type="transmembrane region" description="Helical" evidence="2">
    <location>
        <begin position="177"/>
        <end position="200"/>
    </location>
</feature>
<keyword evidence="4" id="KW-1185">Reference proteome</keyword>
<reference evidence="3 4" key="1">
    <citation type="journal article" date="2018" name="Mol. Biol. Evol.">
        <title>Broad Genomic Sampling Reveals a Smut Pathogenic Ancestry of the Fungal Clade Ustilaginomycotina.</title>
        <authorList>
            <person name="Kijpornyongpan T."/>
            <person name="Mondo S.J."/>
            <person name="Barry K."/>
            <person name="Sandor L."/>
            <person name="Lee J."/>
            <person name="Lipzen A."/>
            <person name="Pangilinan J."/>
            <person name="LaButti K."/>
            <person name="Hainaut M."/>
            <person name="Henrissat B."/>
            <person name="Grigoriev I.V."/>
            <person name="Spatafora J.W."/>
            <person name="Aime M.C."/>
        </authorList>
    </citation>
    <scope>NUCLEOTIDE SEQUENCE [LARGE SCALE GENOMIC DNA]</scope>
    <source>
        <strain evidence="3 4">MCA 4186</strain>
    </source>
</reference>
<dbReference type="AlphaFoldDB" id="A0A316ZFP3"/>
<feature type="transmembrane region" description="Helical" evidence="2">
    <location>
        <begin position="256"/>
        <end position="283"/>
    </location>
</feature>
<dbReference type="EMBL" id="KZ819289">
    <property type="protein sequence ID" value="PWN99093.1"/>
    <property type="molecule type" value="Genomic_DNA"/>
</dbReference>
<organism evidence="3 4">
    <name type="scientific">Tilletiopsis washingtonensis</name>
    <dbReference type="NCBI Taxonomy" id="58919"/>
    <lineage>
        <taxon>Eukaryota</taxon>
        <taxon>Fungi</taxon>
        <taxon>Dikarya</taxon>
        <taxon>Basidiomycota</taxon>
        <taxon>Ustilaginomycotina</taxon>
        <taxon>Exobasidiomycetes</taxon>
        <taxon>Entylomatales</taxon>
        <taxon>Entylomatales incertae sedis</taxon>
        <taxon>Tilletiopsis</taxon>
    </lineage>
</organism>
<feature type="region of interest" description="Disordered" evidence="1">
    <location>
        <begin position="493"/>
        <end position="526"/>
    </location>
</feature>
<dbReference type="Proteomes" id="UP000245946">
    <property type="component" value="Unassembled WGS sequence"/>
</dbReference>
<keyword evidence="2" id="KW-0472">Membrane</keyword>
<dbReference type="GeneID" id="37267187"/>